<feature type="region of interest" description="Disordered" evidence="1">
    <location>
        <begin position="285"/>
        <end position="316"/>
    </location>
</feature>
<reference evidence="3" key="1">
    <citation type="submission" date="2015-09" db="EMBL/GenBank/DDBJ databases">
        <authorList>
            <consortium name="Pathogen Informatics"/>
        </authorList>
    </citation>
    <scope>NUCLEOTIDE SEQUENCE [LARGE SCALE GENOMIC DNA]</scope>
    <source>
        <strain evidence="3">Lake Konstanz</strain>
    </source>
</reference>
<accession>A0A0S4J0L0</accession>
<feature type="compositionally biased region" description="Low complexity" evidence="1">
    <location>
        <begin position="192"/>
        <end position="210"/>
    </location>
</feature>
<keyword evidence="3" id="KW-1185">Reference proteome</keyword>
<feature type="compositionally biased region" description="Pro residues" evidence="1">
    <location>
        <begin position="504"/>
        <end position="513"/>
    </location>
</feature>
<feature type="region of interest" description="Disordered" evidence="1">
    <location>
        <begin position="678"/>
        <end position="700"/>
    </location>
</feature>
<name>A0A0S4J0L0_BODSA</name>
<dbReference type="PANTHER" id="PTHR48125:SF12">
    <property type="entry name" value="AT HOOK TRANSCRIPTION FACTOR FAMILY-RELATED"/>
    <property type="match status" value="1"/>
</dbReference>
<feature type="compositionally biased region" description="Low complexity" evidence="1">
    <location>
        <begin position="161"/>
        <end position="170"/>
    </location>
</feature>
<feature type="region of interest" description="Disordered" evidence="1">
    <location>
        <begin position="490"/>
        <end position="570"/>
    </location>
</feature>
<protein>
    <submittedName>
        <fullName evidence="2">Uncharacterized protein</fullName>
    </submittedName>
</protein>
<dbReference type="EMBL" id="CYKH01000809">
    <property type="protein sequence ID" value="CUG43176.1"/>
    <property type="molecule type" value="Genomic_DNA"/>
</dbReference>
<dbReference type="VEuPathDB" id="TriTrypDB:BSAL_79260"/>
<evidence type="ECO:0000313" key="3">
    <source>
        <dbReference type="Proteomes" id="UP000051952"/>
    </source>
</evidence>
<feature type="region of interest" description="Disordered" evidence="1">
    <location>
        <begin position="161"/>
        <end position="226"/>
    </location>
</feature>
<feature type="compositionally biased region" description="Polar residues" evidence="1">
    <location>
        <begin position="217"/>
        <end position="226"/>
    </location>
</feature>
<feature type="region of interest" description="Disordered" evidence="1">
    <location>
        <begin position="456"/>
        <end position="478"/>
    </location>
</feature>
<evidence type="ECO:0000313" key="2">
    <source>
        <dbReference type="EMBL" id="CUG43176.1"/>
    </source>
</evidence>
<sequence>MPAVKLISLDNLEQLQEEWAASPVAQDSGASQPTLNSPRSLEACRRAGIDAHLDLSKSTLSGVLIETLHKLSADGTAELPLQQRDVGATVTSERVKVLQLFPFSLRNVGTDEDKLRAYEKHQQREGRRVSTIRMLREIRQQLINAEEFKLRKAHELAAAAAVSAQSNRTSSPPPKPKTPARATAGGTKLMATRTPTSSLRDSSLRDSVSPQDDRSDISLSTVSEATAQARLTRKTIRDHNVRTSPPRTRNSGAAAAANYIANNNETTAYAKERKSFYARVSERSKSYGSEAHGAVSSADRRGNEVGDVGSDSDDDGDMFVHHARSDRADGVEFIHYVSGGPDLEELERRTHAAYSAADMAKRQQKRKETERLAAIERERKQMIVEDEERAYIRNKILKDRNAHRMIQTPAPPVWNNIVSSSSNETLLIGHHEEAPHPPLIDLAGSTASIKIHRGFNDDASKEPSQSGAEAPSVPRTPPINMEAIVSASLARAPSPTGTTASVPPVGPPQPPRSAPSSPLTTPRVGTPRDTVLSIQQTQHQRRGSGGSASELGLRNSPRAAPATPPRPALPAVDPFELSAVRRREVIEAATALRIQHGLWLAEENSPLVSPSKGEFDATNRPTDNTFDFSSREERVRAIEAHRSESAGHHRTVTEQLIHSRDDNRDERWRAVERARRAQDMHYSRPTTSNDVARHAGTIFM</sequence>
<gene>
    <name evidence="2" type="ORF">BSAL_79260</name>
</gene>
<evidence type="ECO:0000256" key="1">
    <source>
        <dbReference type="SAM" id="MobiDB-lite"/>
    </source>
</evidence>
<dbReference type="AlphaFoldDB" id="A0A0S4J0L0"/>
<dbReference type="Proteomes" id="UP000051952">
    <property type="component" value="Unassembled WGS sequence"/>
</dbReference>
<organism evidence="2 3">
    <name type="scientific">Bodo saltans</name>
    <name type="common">Flagellated protozoan</name>
    <dbReference type="NCBI Taxonomy" id="75058"/>
    <lineage>
        <taxon>Eukaryota</taxon>
        <taxon>Discoba</taxon>
        <taxon>Euglenozoa</taxon>
        <taxon>Kinetoplastea</taxon>
        <taxon>Metakinetoplastina</taxon>
        <taxon>Eubodonida</taxon>
        <taxon>Bodonidae</taxon>
        <taxon>Bodo</taxon>
    </lineage>
</organism>
<dbReference type="OrthoDB" id="273542at2759"/>
<proteinExistence type="predicted"/>
<dbReference type="PANTHER" id="PTHR48125">
    <property type="entry name" value="LP07818P1"/>
    <property type="match status" value="1"/>
</dbReference>